<dbReference type="PANTHER" id="PTHR31131:SF6">
    <property type="entry name" value="CASTOR ACT DOMAIN-CONTAINING PROTEIN"/>
    <property type="match status" value="1"/>
</dbReference>
<evidence type="ECO:0000259" key="1">
    <source>
        <dbReference type="Pfam" id="PF13840"/>
    </source>
</evidence>
<evidence type="ECO:0000313" key="2">
    <source>
        <dbReference type="EMBL" id="TEB38795.1"/>
    </source>
</evidence>
<dbReference type="InterPro" id="IPR045865">
    <property type="entry name" value="ACT-like_dom_sf"/>
</dbReference>
<dbReference type="GO" id="GO:0006520">
    <property type="term" value="P:amino acid metabolic process"/>
    <property type="evidence" value="ECO:0007669"/>
    <property type="project" value="UniProtKB-ARBA"/>
</dbReference>
<name>A0A4Y7TX97_COPMI</name>
<keyword evidence="3" id="KW-1185">Reference proteome</keyword>
<dbReference type="AlphaFoldDB" id="A0A4Y7TX97"/>
<reference evidence="2 3" key="1">
    <citation type="journal article" date="2019" name="Nat. Ecol. Evol.">
        <title>Megaphylogeny resolves global patterns of mushroom evolution.</title>
        <authorList>
            <person name="Varga T."/>
            <person name="Krizsan K."/>
            <person name="Foldi C."/>
            <person name="Dima B."/>
            <person name="Sanchez-Garcia M."/>
            <person name="Sanchez-Ramirez S."/>
            <person name="Szollosi G.J."/>
            <person name="Szarkandi J.G."/>
            <person name="Papp V."/>
            <person name="Albert L."/>
            <person name="Andreopoulos W."/>
            <person name="Angelini C."/>
            <person name="Antonin V."/>
            <person name="Barry K.W."/>
            <person name="Bougher N.L."/>
            <person name="Buchanan P."/>
            <person name="Buyck B."/>
            <person name="Bense V."/>
            <person name="Catcheside P."/>
            <person name="Chovatia M."/>
            <person name="Cooper J."/>
            <person name="Damon W."/>
            <person name="Desjardin D."/>
            <person name="Finy P."/>
            <person name="Geml J."/>
            <person name="Haridas S."/>
            <person name="Hughes K."/>
            <person name="Justo A."/>
            <person name="Karasinski D."/>
            <person name="Kautmanova I."/>
            <person name="Kiss B."/>
            <person name="Kocsube S."/>
            <person name="Kotiranta H."/>
            <person name="LaButti K.M."/>
            <person name="Lechner B.E."/>
            <person name="Liimatainen K."/>
            <person name="Lipzen A."/>
            <person name="Lukacs Z."/>
            <person name="Mihaltcheva S."/>
            <person name="Morgado L.N."/>
            <person name="Niskanen T."/>
            <person name="Noordeloos M.E."/>
            <person name="Ohm R.A."/>
            <person name="Ortiz-Santana B."/>
            <person name="Ovrebo C."/>
            <person name="Racz N."/>
            <person name="Riley R."/>
            <person name="Savchenko A."/>
            <person name="Shiryaev A."/>
            <person name="Soop K."/>
            <person name="Spirin V."/>
            <person name="Szebenyi C."/>
            <person name="Tomsovsky M."/>
            <person name="Tulloss R.E."/>
            <person name="Uehling J."/>
            <person name="Grigoriev I.V."/>
            <person name="Vagvolgyi C."/>
            <person name="Papp T."/>
            <person name="Martin F.M."/>
            <person name="Miettinen O."/>
            <person name="Hibbett D.S."/>
            <person name="Nagy L.G."/>
        </authorList>
    </citation>
    <scope>NUCLEOTIDE SEQUENCE [LARGE SCALE GENOMIC DNA]</scope>
    <source>
        <strain evidence="2 3">FP101781</strain>
    </source>
</reference>
<gene>
    <name evidence="2" type="ORF">FA13DRAFT_1724742</name>
</gene>
<evidence type="ECO:0000313" key="3">
    <source>
        <dbReference type="Proteomes" id="UP000298030"/>
    </source>
</evidence>
<dbReference type="InterPro" id="IPR027795">
    <property type="entry name" value="CASTOR_ACT_dom"/>
</dbReference>
<dbReference type="PANTHER" id="PTHR31131">
    <property type="entry name" value="CHROMOSOME 1, WHOLE GENOME SHOTGUN SEQUENCE"/>
    <property type="match status" value="1"/>
</dbReference>
<dbReference type="Proteomes" id="UP000298030">
    <property type="component" value="Unassembled WGS sequence"/>
</dbReference>
<proteinExistence type="predicted"/>
<dbReference type="InterPro" id="IPR051719">
    <property type="entry name" value="CASTOR_mTORC1"/>
</dbReference>
<dbReference type="OrthoDB" id="58529at2759"/>
<sequence>MPPPSDNPALQLIALPKAFYVMQFPQRETIPADIISELTFGKGEFFSITRTTEEVSIVGEVDERSPEVCKPFATWGCIRVRGPMEHTLTGILASLTAPLKEAQIPIFALSTWNTDWLLVPATSLDKAMETLQDDGWSFAESVFQ</sequence>
<dbReference type="EMBL" id="QPFP01000002">
    <property type="protein sequence ID" value="TEB38795.1"/>
    <property type="molecule type" value="Genomic_DNA"/>
</dbReference>
<accession>A0A4Y7TX97</accession>
<organism evidence="2 3">
    <name type="scientific">Coprinellus micaceus</name>
    <name type="common">Glistening ink-cap mushroom</name>
    <name type="synonym">Coprinus micaceus</name>
    <dbReference type="NCBI Taxonomy" id="71717"/>
    <lineage>
        <taxon>Eukaryota</taxon>
        <taxon>Fungi</taxon>
        <taxon>Dikarya</taxon>
        <taxon>Basidiomycota</taxon>
        <taxon>Agaricomycotina</taxon>
        <taxon>Agaricomycetes</taxon>
        <taxon>Agaricomycetidae</taxon>
        <taxon>Agaricales</taxon>
        <taxon>Agaricineae</taxon>
        <taxon>Psathyrellaceae</taxon>
        <taxon>Coprinellus</taxon>
    </lineage>
</organism>
<protein>
    <recommendedName>
        <fullName evidence="1">CASTOR ACT domain-containing protein</fullName>
    </recommendedName>
</protein>
<dbReference type="PIRSF" id="PIRSF008459">
    <property type="entry name" value="UCP008459"/>
    <property type="match status" value="1"/>
</dbReference>
<dbReference type="Gene3D" id="3.30.2130.10">
    <property type="entry name" value="VC0802-like"/>
    <property type="match status" value="1"/>
</dbReference>
<comment type="caution">
    <text evidence="2">The sequence shown here is derived from an EMBL/GenBank/DDBJ whole genome shotgun (WGS) entry which is preliminary data.</text>
</comment>
<dbReference type="SUPFAM" id="SSF55021">
    <property type="entry name" value="ACT-like"/>
    <property type="match status" value="2"/>
</dbReference>
<feature type="domain" description="CASTOR ACT" evidence="1">
    <location>
        <begin position="74"/>
        <end position="133"/>
    </location>
</feature>
<dbReference type="InterPro" id="IPR016540">
    <property type="entry name" value="UCP008459"/>
</dbReference>
<dbReference type="Pfam" id="PF13840">
    <property type="entry name" value="ACT_7"/>
    <property type="match status" value="1"/>
</dbReference>
<dbReference type="GO" id="GO:0046394">
    <property type="term" value="P:carboxylic acid biosynthetic process"/>
    <property type="evidence" value="ECO:0007669"/>
    <property type="project" value="UniProtKB-ARBA"/>
</dbReference>